<evidence type="ECO:0000256" key="2">
    <source>
        <dbReference type="ARBA" id="ARBA00022695"/>
    </source>
</evidence>
<keyword evidence="3" id="KW-0119">Carbohydrate metabolism</keyword>
<sequence length="108" mass="11447">MARPSPVMSRRSLADGPLCPSRPGHPTEVPEADYQVVVFENRFPSLSTGRAELPDHVEGAPEMLLRNGFGRCEVVCFTSDHNSSFAGLEPGAPGGGRVGRCAGRGLRG</sequence>
<dbReference type="InterPro" id="IPR005849">
    <property type="entry name" value="GalP_Utransf_N"/>
</dbReference>
<evidence type="ECO:0000256" key="1">
    <source>
        <dbReference type="ARBA" id="ARBA00022679"/>
    </source>
</evidence>
<reference evidence="6 7" key="1">
    <citation type="submission" date="2018-06" db="EMBL/GenBank/DDBJ databases">
        <authorList>
            <consortium name="Pathogen Informatics"/>
            <person name="Doyle S."/>
        </authorList>
    </citation>
    <scope>NUCLEOTIDE SEQUENCE [LARGE SCALE GENOMIC DNA]</scope>
    <source>
        <strain evidence="6 7">NCTC13184</strain>
    </source>
</reference>
<evidence type="ECO:0000313" key="6">
    <source>
        <dbReference type="EMBL" id="SUA42592.1"/>
    </source>
</evidence>
<evidence type="ECO:0000259" key="5">
    <source>
        <dbReference type="Pfam" id="PF01087"/>
    </source>
</evidence>
<organism evidence="6 7">
    <name type="scientific">Nocardia africana</name>
    <dbReference type="NCBI Taxonomy" id="134964"/>
    <lineage>
        <taxon>Bacteria</taxon>
        <taxon>Bacillati</taxon>
        <taxon>Actinomycetota</taxon>
        <taxon>Actinomycetes</taxon>
        <taxon>Mycobacteriales</taxon>
        <taxon>Nocardiaceae</taxon>
        <taxon>Nocardia</taxon>
    </lineage>
</organism>
<dbReference type="AlphaFoldDB" id="A0A378WNU1"/>
<proteinExistence type="predicted"/>
<evidence type="ECO:0000313" key="7">
    <source>
        <dbReference type="Proteomes" id="UP000255082"/>
    </source>
</evidence>
<dbReference type="Proteomes" id="UP000255082">
    <property type="component" value="Unassembled WGS sequence"/>
</dbReference>
<dbReference type="SUPFAM" id="SSF54197">
    <property type="entry name" value="HIT-like"/>
    <property type="match status" value="1"/>
</dbReference>
<feature type="domain" description="Galactose-1-phosphate uridyl transferase N-terminal" evidence="5">
    <location>
        <begin position="16"/>
        <end position="91"/>
    </location>
</feature>
<keyword evidence="2" id="KW-0548">Nucleotidyltransferase</keyword>
<protein>
    <submittedName>
        <fullName evidence="6">Galactose-1-phosphate uridyl transferase, N-terminal domain</fullName>
    </submittedName>
</protein>
<gene>
    <name evidence="6" type="ORF">NCTC13184_01949</name>
</gene>
<dbReference type="Gene3D" id="3.30.428.10">
    <property type="entry name" value="HIT-like"/>
    <property type="match status" value="1"/>
</dbReference>
<dbReference type="GO" id="GO:0006012">
    <property type="term" value="P:galactose metabolic process"/>
    <property type="evidence" value="ECO:0007669"/>
    <property type="project" value="InterPro"/>
</dbReference>
<dbReference type="Pfam" id="PF01087">
    <property type="entry name" value="GalP_UDP_transf"/>
    <property type="match status" value="1"/>
</dbReference>
<accession>A0A378WNU1</accession>
<dbReference type="EMBL" id="UGRU01000001">
    <property type="protein sequence ID" value="SUA42592.1"/>
    <property type="molecule type" value="Genomic_DNA"/>
</dbReference>
<dbReference type="GO" id="GO:0008108">
    <property type="term" value="F:UDP-glucose:hexose-1-phosphate uridylyltransferase activity"/>
    <property type="evidence" value="ECO:0007669"/>
    <property type="project" value="InterPro"/>
</dbReference>
<evidence type="ECO:0000256" key="4">
    <source>
        <dbReference type="SAM" id="MobiDB-lite"/>
    </source>
</evidence>
<keyword evidence="1 6" id="KW-0808">Transferase</keyword>
<evidence type="ECO:0000256" key="3">
    <source>
        <dbReference type="ARBA" id="ARBA00023277"/>
    </source>
</evidence>
<name>A0A378WNU1_9NOCA</name>
<dbReference type="InterPro" id="IPR036265">
    <property type="entry name" value="HIT-like_sf"/>
</dbReference>
<feature type="region of interest" description="Disordered" evidence="4">
    <location>
        <begin position="1"/>
        <end position="32"/>
    </location>
</feature>